<keyword evidence="8" id="KW-1185">Reference proteome</keyword>
<feature type="transmembrane region" description="Helical" evidence="6">
    <location>
        <begin position="309"/>
        <end position="336"/>
    </location>
</feature>
<accession>A0A934IEG8</accession>
<sequence length="363" mass="38718">MQTLQTERIRTAAHVCLIVIGVIAVAAAMRVAQNVLAPTILAFVVGIVLSPISDFWERIGAPRAVGALISLLLTLSIIALIASLMLPIIGQVVDAWPVIRAELRGFMFEIQGTLRGIEDAGEEMERAMGGDGQDEGDGDGGFSIPSTTDALFLAPSVAGQTITFAGVLFFFVLTRRDIYGWVARRLAPKGAEETTALRLLLAERQVARYFLTISLVNIVFGLAVALIFYLIGMPSFYIWGAATTLLNFVLYLGPAVLFVSLCIAGVVVFEGAMSAAPALSFLALNLIEAQFLTPAAIGASLSLNPLMVFVSLVFFLWLWGPLGGFIAIPLVLWVLVISNMGENATTADLEEVAASQDRQPGAS</sequence>
<evidence type="ECO:0000313" key="7">
    <source>
        <dbReference type="EMBL" id="MBJ3762952.1"/>
    </source>
</evidence>
<dbReference type="PANTHER" id="PTHR21716">
    <property type="entry name" value="TRANSMEMBRANE PROTEIN"/>
    <property type="match status" value="1"/>
</dbReference>
<dbReference type="GO" id="GO:0016020">
    <property type="term" value="C:membrane"/>
    <property type="evidence" value="ECO:0007669"/>
    <property type="project" value="UniProtKB-SubCell"/>
</dbReference>
<keyword evidence="3 6" id="KW-0812">Transmembrane</keyword>
<feature type="transmembrane region" description="Helical" evidence="6">
    <location>
        <begin position="281"/>
        <end position="303"/>
    </location>
</feature>
<feature type="transmembrane region" description="Helical" evidence="6">
    <location>
        <begin position="152"/>
        <end position="174"/>
    </location>
</feature>
<feature type="transmembrane region" description="Helical" evidence="6">
    <location>
        <begin position="64"/>
        <end position="89"/>
    </location>
</feature>
<evidence type="ECO:0000256" key="6">
    <source>
        <dbReference type="SAM" id="Phobius"/>
    </source>
</evidence>
<keyword evidence="5 6" id="KW-0472">Membrane</keyword>
<dbReference type="EMBL" id="JAEKPD010000008">
    <property type="protein sequence ID" value="MBJ3762952.1"/>
    <property type="molecule type" value="Genomic_DNA"/>
</dbReference>
<dbReference type="RefSeq" id="WP_198916125.1">
    <property type="nucleotide sequence ID" value="NZ_JAEKPD010000008.1"/>
</dbReference>
<evidence type="ECO:0000256" key="1">
    <source>
        <dbReference type="ARBA" id="ARBA00004141"/>
    </source>
</evidence>
<feature type="transmembrane region" description="Helical" evidence="6">
    <location>
        <begin position="237"/>
        <end position="269"/>
    </location>
</feature>
<evidence type="ECO:0000256" key="2">
    <source>
        <dbReference type="ARBA" id="ARBA00009773"/>
    </source>
</evidence>
<dbReference type="Pfam" id="PF01594">
    <property type="entry name" value="AI-2E_transport"/>
    <property type="match status" value="1"/>
</dbReference>
<dbReference type="PANTHER" id="PTHR21716:SF16">
    <property type="entry name" value="BLL1467 PROTEIN"/>
    <property type="match status" value="1"/>
</dbReference>
<feature type="transmembrane region" description="Helical" evidence="6">
    <location>
        <begin position="35"/>
        <end position="52"/>
    </location>
</feature>
<evidence type="ECO:0000313" key="8">
    <source>
        <dbReference type="Proteomes" id="UP000642488"/>
    </source>
</evidence>
<dbReference type="InterPro" id="IPR002549">
    <property type="entry name" value="AI-2E-like"/>
</dbReference>
<comment type="similarity">
    <text evidence="2">Belongs to the autoinducer-2 exporter (AI-2E) (TC 2.A.86) family.</text>
</comment>
<organism evidence="7 8">
    <name type="scientific">Palleronia pontilimi</name>
    <dbReference type="NCBI Taxonomy" id="1964209"/>
    <lineage>
        <taxon>Bacteria</taxon>
        <taxon>Pseudomonadati</taxon>
        <taxon>Pseudomonadota</taxon>
        <taxon>Alphaproteobacteria</taxon>
        <taxon>Rhodobacterales</taxon>
        <taxon>Roseobacteraceae</taxon>
        <taxon>Palleronia</taxon>
    </lineage>
</organism>
<evidence type="ECO:0000256" key="3">
    <source>
        <dbReference type="ARBA" id="ARBA00022692"/>
    </source>
</evidence>
<dbReference type="AlphaFoldDB" id="A0A934IEG8"/>
<evidence type="ECO:0000256" key="5">
    <source>
        <dbReference type="ARBA" id="ARBA00023136"/>
    </source>
</evidence>
<dbReference type="GO" id="GO:0055085">
    <property type="term" value="P:transmembrane transport"/>
    <property type="evidence" value="ECO:0007669"/>
    <property type="project" value="TreeGrafter"/>
</dbReference>
<comment type="subcellular location">
    <subcellularLocation>
        <location evidence="1">Membrane</location>
        <topology evidence="1">Multi-pass membrane protein</topology>
    </subcellularLocation>
</comment>
<protein>
    <submittedName>
        <fullName evidence="7">AI-2E family transporter</fullName>
    </submittedName>
</protein>
<name>A0A934IEG8_9RHOB</name>
<comment type="caution">
    <text evidence="7">The sequence shown here is derived from an EMBL/GenBank/DDBJ whole genome shotgun (WGS) entry which is preliminary data.</text>
</comment>
<proteinExistence type="inferred from homology"/>
<gene>
    <name evidence="7" type="ORF">ILP92_09375</name>
</gene>
<feature type="transmembrane region" description="Helical" evidence="6">
    <location>
        <begin position="12"/>
        <end position="29"/>
    </location>
</feature>
<evidence type="ECO:0000256" key="4">
    <source>
        <dbReference type="ARBA" id="ARBA00022989"/>
    </source>
</evidence>
<dbReference type="Proteomes" id="UP000642488">
    <property type="component" value="Unassembled WGS sequence"/>
</dbReference>
<keyword evidence="4 6" id="KW-1133">Transmembrane helix</keyword>
<feature type="transmembrane region" description="Helical" evidence="6">
    <location>
        <begin position="209"/>
        <end position="231"/>
    </location>
</feature>
<reference evidence="7" key="1">
    <citation type="submission" date="2020-12" db="EMBL/GenBank/DDBJ databases">
        <title>Bacterial taxonomy.</title>
        <authorList>
            <person name="Pan X."/>
        </authorList>
    </citation>
    <scope>NUCLEOTIDE SEQUENCE</scope>
    <source>
        <strain evidence="7">KCTC 52957</strain>
    </source>
</reference>